<dbReference type="AlphaFoldDB" id="A0AAV6KZA3"/>
<organism evidence="1 2">
    <name type="scientific">Rhododendron griersonianum</name>
    <dbReference type="NCBI Taxonomy" id="479676"/>
    <lineage>
        <taxon>Eukaryota</taxon>
        <taxon>Viridiplantae</taxon>
        <taxon>Streptophyta</taxon>
        <taxon>Embryophyta</taxon>
        <taxon>Tracheophyta</taxon>
        <taxon>Spermatophyta</taxon>
        <taxon>Magnoliopsida</taxon>
        <taxon>eudicotyledons</taxon>
        <taxon>Gunneridae</taxon>
        <taxon>Pentapetalae</taxon>
        <taxon>asterids</taxon>
        <taxon>Ericales</taxon>
        <taxon>Ericaceae</taxon>
        <taxon>Ericoideae</taxon>
        <taxon>Rhodoreae</taxon>
        <taxon>Rhododendron</taxon>
    </lineage>
</organism>
<evidence type="ECO:0000313" key="1">
    <source>
        <dbReference type="EMBL" id="KAG5557584.1"/>
    </source>
</evidence>
<accession>A0AAV6KZA3</accession>
<reference evidence="1" key="1">
    <citation type="submission" date="2020-08" db="EMBL/GenBank/DDBJ databases">
        <title>Plant Genome Project.</title>
        <authorList>
            <person name="Zhang R.-G."/>
        </authorList>
    </citation>
    <scope>NUCLEOTIDE SEQUENCE</scope>
    <source>
        <strain evidence="1">WSP0</strain>
        <tissue evidence="1">Leaf</tissue>
    </source>
</reference>
<gene>
    <name evidence="1" type="ORF">RHGRI_007735</name>
</gene>
<evidence type="ECO:0000313" key="2">
    <source>
        <dbReference type="Proteomes" id="UP000823749"/>
    </source>
</evidence>
<dbReference type="Proteomes" id="UP000823749">
    <property type="component" value="Chromosome 3"/>
</dbReference>
<protein>
    <submittedName>
        <fullName evidence="1">Uncharacterized protein</fullName>
    </submittedName>
</protein>
<sequence length="109" mass="12317">MASSSTASFDVHAFSSKVKAFCDRICLPVQPLVVLSPMDELIILLDPLASCLNPTFSKEEVQELVEIHQEFAILDFSSLIEYQLWDSFELCCQALAHLKPNNSELTRWL</sequence>
<proteinExistence type="predicted"/>
<dbReference type="EMBL" id="JACTNZ010000003">
    <property type="protein sequence ID" value="KAG5557584.1"/>
    <property type="molecule type" value="Genomic_DNA"/>
</dbReference>
<name>A0AAV6KZA3_9ERIC</name>
<comment type="caution">
    <text evidence="1">The sequence shown here is derived from an EMBL/GenBank/DDBJ whole genome shotgun (WGS) entry which is preliminary data.</text>
</comment>
<keyword evidence="2" id="KW-1185">Reference proteome</keyword>